<evidence type="ECO:0000313" key="2">
    <source>
        <dbReference type="Proteomes" id="UP000289738"/>
    </source>
</evidence>
<evidence type="ECO:0000313" key="1">
    <source>
        <dbReference type="EMBL" id="RYQ86601.1"/>
    </source>
</evidence>
<dbReference type="EMBL" id="SDMP01000020">
    <property type="protein sequence ID" value="RYQ86601.1"/>
    <property type="molecule type" value="Genomic_DNA"/>
</dbReference>
<dbReference type="Proteomes" id="UP000289738">
    <property type="component" value="Chromosome B10"/>
</dbReference>
<protein>
    <submittedName>
        <fullName evidence="1">Uncharacterized protein</fullName>
    </submittedName>
</protein>
<reference evidence="1 2" key="1">
    <citation type="submission" date="2019-01" db="EMBL/GenBank/DDBJ databases">
        <title>Sequencing of cultivated peanut Arachis hypogaea provides insights into genome evolution and oil improvement.</title>
        <authorList>
            <person name="Chen X."/>
        </authorList>
    </citation>
    <scope>NUCLEOTIDE SEQUENCE [LARGE SCALE GENOMIC DNA]</scope>
    <source>
        <strain evidence="2">cv. Fuhuasheng</strain>
        <tissue evidence="1">Leaves</tissue>
    </source>
</reference>
<dbReference type="AlphaFoldDB" id="A0A444XAB2"/>
<accession>A0A444XAB2</accession>
<proteinExistence type="predicted"/>
<comment type="caution">
    <text evidence="1">The sequence shown here is derived from an EMBL/GenBank/DDBJ whole genome shotgun (WGS) entry which is preliminary data.</text>
</comment>
<organism evidence="1 2">
    <name type="scientific">Arachis hypogaea</name>
    <name type="common">Peanut</name>
    <dbReference type="NCBI Taxonomy" id="3818"/>
    <lineage>
        <taxon>Eukaryota</taxon>
        <taxon>Viridiplantae</taxon>
        <taxon>Streptophyta</taxon>
        <taxon>Embryophyta</taxon>
        <taxon>Tracheophyta</taxon>
        <taxon>Spermatophyta</taxon>
        <taxon>Magnoliopsida</taxon>
        <taxon>eudicotyledons</taxon>
        <taxon>Gunneridae</taxon>
        <taxon>Pentapetalae</taxon>
        <taxon>rosids</taxon>
        <taxon>fabids</taxon>
        <taxon>Fabales</taxon>
        <taxon>Fabaceae</taxon>
        <taxon>Papilionoideae</taxon>
        <taxon>50 kb inversion clade</taxon>
        <taxon>dalbergioids sensu lato</taxon>
        <taxon>Dalbergieae</taxon>
        <taxon>Pterocarpus clade</taxon>
        <taxon>Arachis</taxon>
    </lineage>
</organism>
<keyword evidence="2" id="KW-1185">Reference proteome</keyword>
<sequence>MQLEASTKICTNYALNPTFKSMLSANRVQTCNNRNLNQKSHRSTIEGHDLLNALCYNAVLWISRLETSVTATPPRFQEMFIN</sequence>
<name>A0A444XAB2_ARAHY</name>
<gene>
    <name evidence="1" type="ORF">Ahy_B10g106255</name>
</gene>